<dbReference type="EMBL" id="CP076134">
    <property type="protein sequence ID" value="QWG14364.1"/>
    <property type="molecule type" value="Genomic_DNA"/>
</dbReference>
<dbReference type="CDD" id="cd03139">
    <property type="entry name" value="GATase1_PfpI_2"/>
    <property type="match status" value="1"/>
</dbReference>
<evidence type="ECO:0000313" key="2">
    <source>
        <dbReference type="EMBL" id="QWG14364.1"/>
    </source>
</evidence>
<dbReference type="Gene3D" id="3.40.50.880">
    <property type="match status" value="1"/>
</dbReference>
<dbReference type="AlphaFoldDB" id="A0A975NH50"/>
<dbReference type="RefSeq" id="WP_215622993.1">
    <property type="nucleotide sequence ID" value="NZ_CP076134.1"/>
</dbReference>
<evidence type="ECO:0000313" key="3">
    <source>
        <dbReference type="Proteomes" id="UP000680839"/>
    </source>
</evidence>
<dbReference type="Pfam" id="PF01965">
    <property type="entry name" value="DJ-1_PfpI"/>
    <property type="match status" value="1"/>
</dbReference>
<dbReference type="InterPro" id="IPR002818">
    <property type="entry name" value="DJ-1/PfpI"/>
</dbReference>
<dbReference type="PANTHER" id="PTHR43130">
    <property type="entry name" value="ARAC-FAMILY TRANSCRIPTIONAL REGULATOR"/>
    <property type="match status" value="1"/>
</dbReference>
<proteinExistence type="predicted"/>
<dbReference type="InterPro" id="IPR029062">
    <property type="entry name" value="Class_I_gatase-like"/>
</dbReference>
<organism evidence="2 3">
    <name type="scientific">Bradyrhizobium sediminis</name>
    <dbReference type="NCBI Taxonomy" id="2840469"/>
    <lineage>
        <taxon>Bacteria</taxon>
        <taxon>Pseudomonadati</taxon>
        <taxon>Pseudomonadota</taxon>
        <taxon>Alphaproteobacteria</taxon>
        <taxon>Hyphomicrobiales</taxon>
        <taxon>Nitrobacteraceae</taxon>
        <taxon>Bradyrhizobium</taxon>
    </lineage>
</organism>
<dbReference type="PANTHER" id="PTHR43130:SF2">
    <property type="entry name" value="DJ-1_PFPI DOMAIN-CONTAINING PROTEIN"/>
    <property type="match status" value="1"/>
</dbReference>
<gene>
    <name evidence="2" type="ORF">KMZ29_06720</name>
</gene>
<dbReference type="Proteomes" id="UP000680839">
    <property type="component" value="Chromosome"/>
</dbReference>
<evidence type="ECO:0000259" key="1">
    <source>
        <dbReference type="Pfam" id="PF01965"/>
    </source>
</evidence>
<dbReference type="InterPro" id="IPR052158">
    <property type="entry name" value="INH-QAR"/>
</dbReference>
<sequence length="228" mass="24488">MRIQMLVYPGMTLLDLIGPLQTWARLPNAELQFAWKAPGDIPTDAGLSVNATVGFSNAWEDPDILFAPGGLDPTFALLDDDETIHFLASRGEKAKWVTSVCTGAVLLGAAGLLKGYRAATHWFFLDQLELYGATPSDARYVFDRNRATGGGVTAGVDFGLVMAARIAGEPFARSVQLAMQYAPEPPFRSGTPAEALPETAAAVRARFEANGRAQALRDACIRTAARMK</sequence>
<feature type="domain" description="DJ-1/PfpI" evidence="1">
    <location>
        <begin position="1"/>
        <end position="162"/>
    </location>
</feature>
<name>A0A975NH50_9BRAD</name>
<accession>A0A975NH50</accession>
<dbReference type="GO" id="GO:0006355">
    <property type="term" value="P:regulation of DNA-templated transcription"/>
    <property type="evidence" value="ECO:0007669"/>
    <property type="project" value="TreeGrafter"/>
</dbReference>
<dbReference type="SUPFAM" id="SSF52317">
    <property type="entry name" value="Class I glutamine amidotransferase-like"/>
    <property type="match status" value="1"/>
</dbReference>
<protein>
    <submittedName>
        <fullName evidence="2">DJ-1/PfpI family protein</fullName>
    </submittedName>
</protein>
<reference evidence="2" key="1">
    <citation type="submission" date="2021-06" db="EMBL/GenBank/DDBJ databases">
        <title>Bradyrhizobium sp. S2-20-1 Genome sequencing.</title>
        <authorList>
            <person name="Jin L."/>
        </authorList>
    </citation>
    <scope>NUCLEOTIDE SEQUENCE</scope>
    <source>
        <strain evidence="2">S2-20-1</strain>
    </source>
</reference>